<evidence type="ECO:0000256" key="1">
    <source>
        <dbReference type="SAM" id="MobiDB-lite"/>
    </source>
</evidence>
<dbReference type="Gramene" id="OMERI11G19510.1">
    <property type="protein sequence ID" value="OMERI11G19510.1"/>
    <property type="gene ID" value="OMERI11G19510"/>
</dbReference>
<sequence length="325" mass="35812">MAGGTVPVRLFFCRTKIWSIGKEPMQPGIAPDKLLLARLRGTPGSFRPVTRYRRRLHQTPTQQQNGVPKCYIWDRAEKDLKCYIWDRAEKDLIRGPWRGGGAAAEEHEARRSPEEGRVTPHHVVAEGKEHRSAMLMRRRWPPQRSASVRIRIGTNLSRLVLVAGEEFAAAADSLRRRRGLPVLPSTPPLLPPPPPTAHAVPTPLFAPASCKSPPRSRTTSTLPRAPELAEWRCSLRAAPPLPPATQAARYAASISEERRISCVTTTPLIAILCSGESAEQSKPSSNTGTRKPCKLLGEEQSCKSRVSSTWTSSTGNARSKYGCRG</sequence>
<evidence type="ECO:0000313" key="2">
    <source>
        <dbReference type="EnsemblPlants" id="OMERI11G19510.1"/>
    </source>
</evidence>
<dbReference type="EnsemblPlants" id="OMERI11G19510.1">
    <property type="protein sequence ID" value="OMERI11G19510.1"/>
    <property type="gene ID" value="OMERI11G19510"/>
</dbReference>
<reference evidence="2" key="2">
    <citation type="submission" date="2018-05" db="EMBL/GenBank/DDBJ databases">
        <title>OmerRS3 (Oryza meridionalis Reference Sequence Version 3).</title>
        <authorList>
            <person name="Zhang J."/>
            <person name="Kudrna D."/>
            <person name="Lee S."/>
            <person name="Talag J."/>
            <person name="Welchert J."/>
            <person name="Wing R.A."/>
        </authorList>
    </citation>
    <scope>NUCLEOTIDE SEQUENCE [LARGE SCALE GENOMIC DNA]</scope>
    <source>
        <strain evidence="2">cv. OR44</strain>
    </source>
</reference>
<feature type="compositionally biased region" description="Polar residues" evidence="1">
    <location>
        <begin position="303"/>
        <end position="317"/>
    </location>
</feature>
<accession>A0A0E0F8U9</accession>
<keyword evidence="3" id="KW-1185">Reference proteome</keyword>
<organism evidence="2">
    <name type="scientific">Oryza meridionalis</name>
    <dbReference type="NCBI Taxonomy" id="40149"/>
    <lineage>
        <taxon>Eukaryota</taxon>
        <taxon>Viridiplantae</taxon>
        <taxon>Streptophyta</taxon>
        <taxon>Embryophyta</taxon>
        <taxon>Tracheophyta</taxon>
        <taxon>Spermatophyta</taxon>
        <taxon>Magnoliopsida</taxon>
        <taxon>Liliopsida</taxon>
        <taxon>Poales</taxon>
        <taxon>Poaceae</taxon>
        <taxon>BOP clade</taxon>
        <taxon>Oryzoideae</taxon>
        <taxon>Oryzeae</taxon>
        <taxon>Oryzinae</taxon>
        <taxon>Oryza</taxon>
    </lineage>
</organism>
<name>A0A0E0F8U9_9ORYZ</name>
<proteinExistence type="predicted"/>
<dbReference type="HOGENOM" id="CLU_856288_0_0_1"/>
<protein>
    <submittedName>
        <fullName evidence="2">Uncharacterized protein</fullName>
    </submittedName>
</protein>
<evidence type="ECO:0000313" key="3">
    <source>
        <dbReference type="Proteomes" id="UP000008021"/>
    </source>
</evidence>
<reference evidence="2" key="1">
    <citation type="submission" date="2015-04" db="UniProtKB">
        <authorList>
            <consortium name="EnsemblPlants"/>
        </authorList>
    </citation>
    <scope>IDENTIFICATION</scope>
</reference>
<dbReference type="AlphaFoldDB" id="A0A0E0F8U9"/>
<feature type="region of interest" description="Disordered" evidence="1">
    <location>
        <begin position="298"/>
        <end position="325"/>
    </location>
</feature>
<dbReference type="Proteomes" id="UP000008021">
    <property type="component" value="Chromosome 11"/>
</dbReference>